<evidence type="ECO:0000313" key="1">
    <source>
        <dbReference type="EMBL" id="NML47193.1"/>
    </source>
</evidence>
<evidence type="ECO:0000313" key="2">
    <source>
        <dbReference type="Proteomes" id="UP000541185"/>
    </source>
</evidence>
<keyword evidence="2" id="KW-1185">Reference proteome</keyword>
<dbReference type="EMBL" id="JABBFX010000003">
    <property type="protein sequence ID" value="NML47193.1"/>
    <property type="molecule type" value="Genomic_DNA"/>
</dbReference>
<proteinExistence type="predicted"/>
<dbReference type="Proteomes" id="UP000541185">
    <property type="component" value="Unassembled WGS sequence"/>
</dbReference>
<reference evidence="1 2" key="1">
    <citation type="submission" date="2020-04" db="EMBL/GenBank/DDBJ databases">
        <title>Ramlibacter sp. G-1-2-2 isolated from soil.</title>
        <authorList>
            <person name="Dahal R.H."/>
        </authorList>
    </citation>
    <scope>NUCLEOTIDE SEQUENCE [LARGE SCALE GENOMIC DNA]</scope>
    <source>
        <strain evidence="1 2">G-1-2-2</strain>
    </source>
</reference>
<organism evidence="1 2">
    <name type="scientific">Ramlibacter agri</name>
    <dbReference type="NCBI Taxonomy" id="2728837"/>
    <lineage>
        <taxon>Bacteria</taxon>
        <taxon>Pseudomonadati</taxon>
        <taxon>Pseudomonadota</taxon>
        <taxon>Betaproteobacteria</taxon>
        <taxon>Burkholderiales</taxon>
        <taxon>Comamonadaceae</taxon>
        <taxon>Ramlibacter</taxon>
    </lineage>
</organism>
<dbReference type="AlphaFoldDB" id="A0A848HF84"/>
<sequence length="105" mass="10821">MLPLPVLGISPLAHLVLDFNGTLACDGRLLEGVAPRLERLSGDLSIHVVTGDTFGGARAALSIAVIQGEGAAVEALQAAQVVAPDILAALDLLLHPLRLKATLRT</sequence>
<gene>
    <name evidence="1" type="ORF">HHL11_25830</name>
</gene>
<dbReference type="RefSeq" id="WP_169421480.1">
    <property type="nucleotide sequence ID" value="NZ_JABBFX010000003.1"/>
</dbReference>
<evidence type="ECO:0008006" key="3">
    <source>
        <dbReference type="Google" id="ProtNLM"/>
    </source>
</evidence>
<accession>A0A848HF84</accession>
<name>A0A848HF84_9BURK</name>
<comment type="caution">
    <text evidence="1">The sequence shown here is derived from an EMBL/GenBank/DDBJ whole genome shotgun (WGS) entry which is preliminary data.</text>
</comment>
<protein>
    <recommendedName>
        <fullName evidence="3">HAD family hydrolase</fullName>
    </recommendedName>
</protein>